<dbReference type="PANTHER" id="PTHR27002">
    <property type="entry name" value="RECEPTOR-LIKE SERINE/THREONINE-PROTEIN KINASE SD1-8"/>
    <property type="match status" value="1"/>
</dbReference>
<dbReference type="FunFam" id="1.10.510.10:FF:001023">
    <property type="entry name" value="Os07g0541700 protein"/>
    <property type="match status" value="1"/>
</dbReference>
<dbReference type="Proteomes" id="UP000836841">
    <property type="component" value="Chromosome 6"/>
</dbReference>
<dbReference type="SUPFAM" id="SSF56112">
    <property type="entry name" value="Protein kinase-like (PK-like)"/>
    <property type="match status" value="1"/>
</dbReference>
<keyword evidence="6" id="KW-0067">ATP-binding</keyword>
<dbReference type="AlphaFoldDB" id="A0AAU9SL66"/>
<dbReference type="InterPro" id="IPR011009">
    <property type="entry name" value="Kinase-like_dom_sf"/>
</dbReference>
<evidence type="ECO:0000256" key="7">
    <source>
        <dbReference type="ARBA" id="ARBA00047899"/>
    </source>
</evidence>
<comment type="catalytic activity">
    <reaction evidence="7">
        <text>L-threonyl-[protein] + ATP = O-phospho-L-threonyl-[protein] + ADP + H(+)</text>
        <dbReference type="Rhea" id="RHEA:46608"/>
        <dbReference type="Rhea" id="RHEA-COMP:11060"/>
        <dbReference type="Rhea" id="RHEA-COMP:11605"/>
        <dbReference type="ChEBI" id="CHEBI:15378"/>
        <dbReference type="ChEBI" id="CHEBI:30013"/>
        <dbReference type="ChEBI" id="CHEBI:30616"/>
        <dbReference type="ChEBI" id="CHEBI:61977"/>
        <dbReference type="ChEBI" id="CHEBI:456216"/>
        <dbReference type="EC" id="2.7.11.1"/>
    </reaction>
</comment>
<keyword evidence="2" id="KW-0723">Serine/threonine-protein kinase</keyword>
<evidence type="ECO:0000256" key="1">
    <source>
        <dbReference type="ARBA" id="ARBA00012513"/>
    </source>
</evidence>
<dbReference type="InterPro" id="IPR008271">
    <property type="entry name" value="Ser/Thr_kinase_AS"/>
</dbReference>
<comment type="catalytic activity">
    <reaction evidence="8">
        <text>L-seryl-[protein] + ATP = O-phospho-L-seryl-[protein] + ADP + H(+)</text>
        <dbReference type="Rhea" id="RHEA:17989"/>
        <dbReference type="Rhea" id="RHEA-COMP:9863"/>
        <dbReference type="Rhea" id="RHEA-COMP:11604"/>
        <dbReference type="ChEBI" id="CHEBI:15378"/>
        <dbReference type="ChEBI" id="CHEBI:29999"/>
        <dbReference type="ChEBI" id="CHEBI:30616"/>
        <dbReference type="ChEBI" id="CHEBI:83421"/>
        <dbReference type="ChEBI" id="CHEBI:456216"/>
        <dbReference type="EC" id="2.7.11.1"/>
    </reaction>
</comment>
<keyword evidence="4" id="KW-0547">Nucleotide-binding</keyword>
<keyword evidence="5" id="KW-0418">Kinase</keyword>
<dbReference type="EC" id="2.7.11.1" evidence="1"/>
<keyword evidence="11" id="KW-1185">Reference proteome</keyword>
<evidence type="ECO:0000313" key="11">
    <source>
        <dbReference type="Proteomes" id="UP000836841"/>
    </source>
</evidence>
<dbReference type="Pfam" id="PF00069">
    <property type="entry name" value="Pkinase"/>
    <property type="match status" value="1"/>
</dbReference>
<evidence type="ECO:0000256" key="3">
    <source>
        <dbReference type="ARBA" id="ARBA00022679"/>
    </source>
</evidence>
<evidence type="ECO:0000313" key="10">
    <source>
        <dbReference type="EMBL" id="CAH2069280.1"/>
    </source>
</evidence>
<feature type="domain" description="Protein kinase" evidence="9">
    <location>
        <begin position="1"/>
        <end position="139"/>
    </location>
</feature>
<protein>
    <recommendedName>
        <fullName evidence="1">non-specific serine/threonine protein kinase</fullName>
        <ecNumber evidence="1">2.7.11.1</ecNumber>
    </recommendedName>
</protein>
<dbReference type="InterPro" id="IPR000719">
    <property type="entry name" value="Prot_kinase_dom"/>
</dbReference>
<dbReference type="GO" id="GO:0004674">
    <property type="term" value="F:protein serine/threonine kinase activity"/>
    <property type="evidence" value="ECO:0007669"/>
    <property type="project" value="UniProtKB-KW"/>
</dbReference>
<dbReference type="GO" id="GO:0005886">
    <property type="term" value="C:plasma membrane"/>
    <property type="evidence" value="ECO:0007669"/>
    <property type="project" value="TreeGrafter"/>
</dbReference>
<evidence type="ECO:0000256" key="6">
    <source>
        <dbReference type="ARBA" id="ARBA00022840"/>
    </source>
</evidence>
<dbReference type="GO" id="GO:0005524">
    <property type="term" value="F:ATP binding"/>
    <property type="evidence" value="ECO:0007669"/>
    <property type="project" value="UniProtKB-KW"/>
</dbReference>
<dbReference type="PROSITE" id="PS00108">
    <property type="entry name" value="PROTEIN_KINASE_ST"/>
    <property type="match status" value="1"/>
</dbReference>
<keyword evidence="3" id="KW-0808">Transferase</keyword>
<evidence type="ECO:0000256" key="4">
    <source>
        <dbReference type="ARBA" id="ARBA00022741"/>
    </source>
</evidence>
<evidence type="ECO:0000256" key="2">
    <source>
        <dbReference type="ARBA" id="ARBA00022527"/>
    </source>
</evidence>
<sequence length="139" mass="15668">MAAIESQLRFKIITGVARGLLYLHEDSRFKVIHRDLKASNVLLDDAMNPKIADFGLAKLFDTDQPSSTRFTDRVAGTYGYMAPGYAMSGYMAPEHIGLLCVQEKAESRPTMASVVVMFNATFATGFIPRRWRIKRQPHR</sequence>
<proteinExistence type="predicted"/>
<dbReference type="EMBL" id="OU466862">
    <property type="protein sequence ID" value="CAH2069280.1"/>
    <property type="molecule type" value="Genomic_DNA"/>
</dbReference>
<name>A0AAU9SL66_THLAR</name>
<dbReference type="Gene3D" id="1.10.510.10">
    <property type="entry name" value="Transferase(Phosphotransferase) domain 1"/>
    <property type="match status" value="1"/>
</dbReference>
<gene>
    <name evidence="10" type="ORF">TAV2_LOCUS18986</name>
</gene>
<organism evidence="10 11">
    <name type="scientific">Thlaspi arvense</name>
    <name type="common">Field penny-cress</name>
    <dbReference type="NCBI Taxonomy" id="13288"/>
    <lineage>
        <taxon>Eukaryota</taxon>
        <taxon>Viridiplantae</taxon>
        <taxon>Streptophyta</taxon>
        <taxon>Embryophyta</taxon>
        <taxon>Tracheophyta</taxon>
        <taxon>Spermatophyta</taxon>
        <taxon>Magnoliopsida</taxon>
        <taxon>eudicotyledons</taxon>
        <taxon>Gunneridae</taxon>
        <taxon>Pentapetalae</taxon>
        <taxon>rosids</taxon>
        <taxon>malvids</taxon>
        <taxon>Brassicales</taxon>
        <taxon>Brassicaceae</taxon>
        <taxon>Thlaspideae</taxon>
        <taxon>Thlaspi</taxon>
    </lineage>
</organism>
<reference evidence="10 11" key="1">
    <citation type="submission" date="2022-03" db="EMBL/GenBank/DDBJ databases">
        <authorList>
            <person name="Nunn A."/>
            <person name="Chopra R."/>
            <person name="Nunn A."/>
            <person name="Contreras Garrido A."/>
        </authorList>
    </citation>
    <scope>NUCLEOTIDE SEQUENCE [LARGE SCALE GENOMIC DNA]</scope>
</reference>
<dbReference type="PROSITE" id="PS50011">
    <property type="entry name" value="PROTEIN_KINASE_DOM"/>
    <property type="match status" value="1"/>
</dbReference>
<evidence type="ECO:0000256" key="5">
    <source>
        <dbReference type="ARBA" id="ARBA00022777"/>
    </source>
</evidence>
<accession>A0AAU9SL66</accession>
<evidence type="ECO:0000259" key="9">
    <source>
        <dbReference type="PROSITE" id="PS50011"/>
    </source>
</evidence>
<dbReference type="PANTHER" id="PTHR27002:SF1104">
    <property type="entry name" value="CYSTEINE-RICH RECEPTOR-LIKE PROTEIN KINASE 27-RELATED"/>
    <property type="match status" value="1"/>
</dbReference>
<evidence type="ECO:0000256" key="8">
    <source>
        <dbReference type="ARBA" id="ARBA00048679"/>
    </source>
</evidence>